<evidence type="ECO:0000313" key="1">
    <source>
        <dbReference type="Ensembl" id="ENSSMAP00000067496.1"/>
    </source>
</evidence>
<reference evidence="1" key="1">
    <citation type="submission" date="2023-05" db="EMBL/GenBank/DDBJ databases">
        <title>High-quality long-read genome of Scophthalmus maximus.</title>
        <authorList>
            <person name="Lien S."/>
            <person name="Martinez P."/>
        </authorList>
    </citation>
    <scope>NUCLEOTIDE SEQUENCE [LARGE SCALE GENOMIC DNA]</scope>
</reference>
<name>A0A8D3E6T7_SCOMX</name>
<reference evidence="1" key="2">
    <citation type="submission" date="2025-08" db="UniProtKB">
        <authorList>
            <consortium name="Ensembl"/>
        </authorList>
    </citation>
    <scope>IDENTIFICATION</scope>
</reference>
<dbReference type="Ensembl" id="ENSSMAT00000053144.1">
    <property type="protein sequence ID" value="ENSSMAP00000067496.1"/>
    <property type="gene ID" value="ENSSMAG00000022345.1"/>
</dbReference>
<evidence type="ECO:0000313" key="2">
    <source>
        <dbReference type="Proteomes" id="UP000694558"/>
    </source>
</evidence>
<protein>
    <submittedName>
        <fullName evidence="1">Uncharacterized protein</fullName>
    </submittedName>
</protein>
<accession>A0A8D3E6T7</accession>
<dbReference type="Proteomes" id="UP000694558">
    <property type="component" value="Chromosome 13"/>
</dbReference>
<sequence>VEIQPGQEPPKLLSPFWTIMTIPPSSVNLYTKLKSLRTCHQGLK</sequence>
<organism evidence="1 2">
    <name type="scientific">Scophthalmus maximus</name>
    <name type="common">Turbot</name>
    <name type="synonym">Psetta maxima</name>
    <dbReference type="NCBI Taxonomy" id="52904"/>
    <lineage>
        <taxon>Eukaryota</taxon>
        <taxon>Metazoa</taxon>
        <taxon>Chordata</taxon>
        <taxon>Craniata</taxon>
        <taxon>Vertebrata</taxon>
        <taxon>Euteleostomi</taxon>
        <taxon>Actinopterygii</taxon>
        <taxon>Neopterygii</taxon>
        <taxon>Teleostei</taxon>
        <taxon>Neoteleostei</taxon>
        <taxon>Acanthomorphata</taxon>
        <taxon>Carangaria</taxon>
        <taxon>Pleuronectiformes</taxon>
        <taxon>Pleuronectoidei</taxon>
        <taxon>Scophthalmidae</taxon>
        <taxon>Scophthalmus</taxon>
    </lineage>
</organism>
<dbReference type="AlphaFoldDB" id="A0A8D3E6T7"/>
<proteinExistence type="predicted"/>